<feature type="region of interest" description="Disordered" evidence="1">
    <location>
        <begin position="231"/>
        <end position="250"/>
    </location>
</feature>
<dbReference type="AlphaFoldDB" id="A0A059ZRN9"/>
<keyword evidence="2" id="KW-1133">Transmembrane helix</keyword>
<feature type="transmembrane region" description="Helical" evidence="2">
    <location>
        <begin position="20"/>
        <end position="41"/>
    </location>
</feature>
<dbReference type="HOGENOM" id="CLU_1006961_0_0_6"/>
<dbReference type="Proteomes" id="UP000005522">
    <property type="component" value="Chromosome"/>
</dbReference>
<evidence type="ECO:0000256" key="1">
    <source>
        <dbReference type="SAM" id="MobiDB-lite"/>
    </source>
</evidence>
<dbReference type="InterPro" id="IPR026870">
    <property type="entry name" value="Zinc_ribbon_dom"/>
</dbReference>
<keyword evidence="2" id="KW-0472">Membrane</keyword>
<dbReference type="RefSeq" id="WP_038471947.1">
    <property type="nucleotide sequence ID" value="NZ_CP005986.1"/>
</dbReference>
<keyword evidence="2" id="KW-0812">Transmembrane</keyword>
<organism evidence="4 5">
    <name type="scientific">Acidithiobacillus caldus (strain ATCC 51756 / DSM 8584 / KU)</name>
    <dbReference type="NCBI Taxonomy" id="637389"/>
    <lineage>
        <taxon>Bacteria</taxon>
        <taxon>Pseudomonadati</taxon>
        <taxon>Pseudomonadota</taxon>
        <taxon>Acidithiobacillia</taxon>
        <taxon>Acidithiobacillales</taxon>
        <taxon>Acidithiobacillaceae</taxon>
        <taxon>Acidithiobacillus</taxon>
    </lineage>
</organism>
<name>A0A059ZRN9_ACICK</name>
<feature type="domain" description="Zinc-ribbon" evidence="3">
    <location>
        <begin position="254"/>
        <end position="275"/>
    </location>
</feature>
<dbReference type="EMBL" id="CP005986">
    <property type="protein sequence ID" value="AIA55539.1"/>
    <property type="molecule type" value="Genomic_DNA"/>
</dbReference>
<reference evidence="4 5" key="1">
    <citation type="journal article" date="2009" name="J. Bacteriol.">
        <title>Draft genome sequence of the extremely acidophilic bacterium Acidithiobacillus caldus ATCC 51756 reveals metabolic versatility in the genus Acidithiobacillus.</title>
        <authorList>
            <person name="Valdes J."/>
            <person name="Quatrini R."/>
            <person name="Hallberg K."/>
            <person name="Dopson M."/>
            <person name="Valenzuela P.D."/>
            <person name="Holmes D.S."/>
        </authorList>
    </citation>
    <scope>NUCLEOTIDE SEQUENCE [LARGE SCALE GENOMIC DNA]</scope>
    <source>
        <strain evidence="5">ATCC 51756 / DSM 8584 / KU</strain>
    </source>
</reference>
<dbReference type="Pfam" id="PF13240">
    <property type="entry name" value="Zn_Ribbon_1"/>
    <property type="match status" value="1"/>
</dbReference>
<evidence type="ECO:0000313" key="4">
    <source>
        <dbReference type="EMBL" id="AIA55539.1"/>
    </source>
</evidence>
<accession>A0A059ZRN9</accession>
<sequence length="276" mass="29596">MSQTVRSLSLSAGLFSLAKWISLAIAILALIAAGIFALSSFTSQRSFQVPRFDSAARMVLLGNLPSNKASVAQQKMNLKLSQEYGSNVISIISKYNVSTVNEQQVIKQLAELPRAYRAAFVSGWKDYLENGIAYAKKAGIFQAVATSNGLFNQQPATADMLTQQYFSAYSNAVDNAERGKSGQRIQHAVDLFMAFSALMIFVLAIIVPILVQVERNTRIFTANAGTVAASAPERDAGSVSTDQPTGAPSKAELCPNCQQPISAGDAFCGHCGQRLT</sequence>
<evidence type="ECO:0000259" key="3">
    <source>
        <dbReference type="Pfam" id="PF13240"/>
    </source>
</evidence>
<dbReference type="KEGG" id="acz:Acaty_c1679"/>
<gene>
    <name evidence="4" type="ORF">Acaty_c1679</name>
</gene>
<proteinExistence type="predicted"/>
<feature type="transmembrane region" description="Helical" evidence="2">
    <location>
        <begin position="188"/>
        <end position="211"/>
    </location>
</feature>
<protein>
    <recommendedName>
        <fullName evidence="3">Zinc-ribbon domain-containing protein</fullName>
    </recommendedName>
</protein>
<evidence type="ECO:0000256" key="2">
    <source>
        <dbReference type="SAM" id="Phobius"/>
    </source>
</evidence>
<evidence type="ECO:0000313" key="5">
    <source>
        <dbReference type="Proteomes" id="UP000005522"/>
    </source>
</evidence>